<feature type="compositionally biased region" description="Low complexity" evidence="5">
    <location>
        <begin position="1070"/>
        <end position="1083"/>
    </location>
</feature>
<keyword evidence="4" id="KW-0539">Nucleus</keyword>
<feature type="region of interest" description="Disordered" evidence="5">
    <location>
        <begin position="707"/>
        <end position="734"/>
    </location>
</feature>
<evidence type="ECO:0000313" key="7">
    <source>
        <dbReference type="EMBL" id="KAH9826430.1"/>
    </source>
</evidence>
<keyword evidence="3" id="KW-0804">Transcription</keyword>
<feature type="domain" description="JmjC" evidence="6">
    <location>
        <begin position="143"/>
        <end position="341"/>
    </location>
</feature>
<dbReference type="PROSITE" id="PS51184">
    <property type="entry name" value="JMJC"/>
    <property type="match status" value="1"/>
</dbReference>
<evidence type="ECO:0000256" key="4">
    <source>
        <dbReference type="ARBA" id="ARBA00023242"/>
    </source>
</evidence>
<feature type="compositionally biased region" description="Low complexity" evidence="5">
    <location>
        <begin position="1213"/>
        <end position="1230"/>
    </location>
</feature>
<evidence type="ECO:0000313" key="8">
    <source>
        <dbReference type="Proteomes" id="UP001138500"/>
    </source>
</evidence>
<dbReference type="GO" id="GO:0008270">
    <property type="term" value="F:zinc ion binding"/>
    <property type="evidence" value="ECO:0007669"/>
    <property type="project" value="UniProtKB-KW"/>
</dbReference>
<comment type="subcellular location">
    <subcellularLocation>
        <location evidence="1">Nucleus</location>
    </subcellularLocation>
</comment>
<name>A0A9W7SPN1_9PEZI</name>
<reference evidence="7 8" key="2">
    <citation type="journal article" date="2021" name="Curr. Genet.">
        <title>Genetic response to nitrogen starvation in the aggressive Eucalyptus foliar pathogen Teratosphaeria destructans.</title>
        <authorList>
            <person name="Havenga M."/>
            <person name="Wingfield B.D."/>
            <person name="Wingfield M.J."/>
            <person name="Dreyer L.L."/>
            <person name="Roets F."/>
            <person name="Aylward J."/>
        </authorList>
    </citation>
    <scope>NUCLEOTIDE SEQUENCE [LARGE SCALE GENOMIC DNA]</scope>
    <source>
        <strain evidence="7">CMW44962</strain>
    </source>
</reference>
<feature type="compositionally biased region" description="Basic and acidic residues" evidence="5">
    <location>
        <begin position="1250"/>
        <end position="1259"/>
    </location>
</feature>
<dbReference type="OrthoDB" id="298344at2759"/>
<comment type="caution">
    <text evidence="7">The sequence shown here is derived from an EMBL/GenBank/DDBJ whole genome shotgun (WGS) entry which is preliminary data.</text>
</comment>
<keyword evidence="7" id="KW-0863">Zinc-finger</keyword>
<dbReference type="InterPro" id="IPR018866">
    <property type="entry name" value="Znf-4CXXC_R1"/>
</dbReference>
<feature type="compositionally biased region" description="Basic and acidic residues" evidence="5">
    <location>
        <begin position="883"/>
        <end position="903"/>
    </location>
</feature>
<feature type="region of interest" description="Disordered" evidence="5">
    <location>
        <begin position="946"/>
        <end position="995"/>
    </location>
</feature>
<feature type="region of interest" description="Disordered" evidence="5">
    <location>
        <begin position="1210"/>
        <end position="1322"/>
    </location>
</feature>
<dbReference type="GO" id="GO:0005634">
    <property type="term" value="C:nucleus"/>
    <property type="evidence" value="ECO:0007669"/>
    <property type="project" value="UniProtKB-SubCell"/>
</dbReference>
<proteinExistence type="predicted"/>
<keyword evidence="2" id="KW-0805">Transcription regulation</keyword>
<feature type="compositionally biased region" description="Basic and acidic residues" evidence="5">
    <location>
        <begin position="1162"/>
        <end position="1172"/>
    </location>
</feature>
<keyword evidence="8" id="KW-1185">Reference proteome</keyword>
<dbReference type="Gene3D" id="2.60.120.650">
    <property type="entry name" value="Cupin"/>
    <property type="match status" value="1"/>
</dbReference>
<feature type="compositionally biased region" description="Basic and acidic residues" evidence="5">
    <location>
        <begin position="1034"/>
        <end position="1047"/>
    </location>
</feature>
<dbReference type="Proteomes" id="UP001138500">
    <property type="component" value="Unassembled WGS sequence"/>
</dbReference>
<evidence type="ECO:0000256" key="3">
    <source>
        <dbReference type="ARBA" id="ARBA00023163"/>
    </source>
</evidence>
<dbReference type="SUPFAM" id="SSF51197">
    <property type="entry name" value="Clavaminate synthase-like"/>
    <property type="match status" value="1"/>
</dbReference>
<dbReference type="EMBL" id="RIBY02001979">
    <property type="protein sequence ID" value="KAH9826430.1"/>
    <property type="molecule type" value="Genomic_DNA"/>
</dbReference>
<feature type="region of interest" description="Disordered" evidence="5">
    <location>
        <begin position="834"/>
        <end position="903"/>
    </location>
</feature>
<accession>A0A9W7SPN1</accession>
<feature type="compositionally biased region" description="Basic and acidic residues" evidence="5">
    <location>
        <begin position="1110"/>
        <end position="1121"/>
    </location>
</feature>
<dbReference type="SMART" id="SM00558">
    <property type="entry name" value="JmjC"/>
    <property type="match status" value="1"/>
</dbReference>
<keyword evidence="7" id="KW-0862">Zinc</keyword>
<keyword evidence="7" id="KW-0479">Metal-binding</keyword>
<gene>
    <name evidence="7" type="ORF">Tdes44962_MAKER03423</name>
</gene>
<evidence type="ECO:0000259" key="6">
    <source>
        <dbReference type="PROSITE" id="PS51184"/>
    </source>
</evidence>
<feature type="compositionally biased region" description="Acidic residues" evidence="5">
    <location>
        <begin position="1048"/>
        <end position="1066"/>
    </location>
</feature>
<feature type="compositionally biased region" description="Basic and acidic residues" evidence="5">
    <location>
        <begin position="713"/>
        <end position="725"/>
    </location>
</feature>
<evidence type="ECO:0000256" key="1">
    <source>
        <dbReference type="ARBA" id="ARBA00004123"/>
    </source>
</evidence>
<organism evidence="7 8">
    <name type="scientific">Teratosphaeria destructans</name>
    <dbReference type="NCBI Taxonomy" id="418781"/>
    <lineage>
        <taxon>Eukaryota</taxon>
        <taxon>Fungi</taxon>
        <taxon>Dikarya</taxon>
        <taxon>Ascomycota</taxon>
        <taxon>Pezizomycotina</taxon>
        <taxon>Dothideomycetes</taxon>
        <taxon>Dothideomycetidae</taxon>
        <taxon>Mycosphaerellales</taxon>
        <taxon>Teratosphaeriaceae</taxon>
        <taxon>Teratosphaeria</taxon>
    </lineage>
</organism>
<evidence type="ECO:0000256" key="2">
    <source>
        <dbReference type="ARBA" id="ARBA00023015"/>
    </source>
</evidence>
<feature type="region of interest" description="Disordered" evidence="5">
    <location>
        <begin position="1034"/>
        <end position="1180"/>
    </location>
</feature>
<evidence type="ECO:0000256" key="5">
    <source>
        <dbReference type="SAM" id="MobiDB-lite"/>
    </source>
</evidence>
<reference evidence="7 8" key="1">
    <citation type="journal article" date="2018" name="IMA Fungus">
        <title>IMA Genome-F 10: Nine draft genome sequences of Claviceps purpurea s.lat., including C. arundinis, C. humidiphila, and C. cf. spartinae, pseudomolecules for the pitch canker pathogen Fusarium circinatum, draft genome of Davidsoniella eucalypti, Grosmannia galeiformis, Quambalaria eucalypti, and Teratosphaeria destructans.</title>
        <authorList>
            <person name="Wingfield B.D."/>
            <person name="Liu M."/>
            <person name="Nguyen H.D."/>
            <person name="Lane F.A."/>
            <person name="Morgan S.W."/>
            <person name="De Vos L."/>
            <person name="Wilken P.M."/>
            <person name="Duong T.A."/>
            <person name="Aylward J."/>
            <person name="Coetzee M.P."/>
            <person name="Dadej K."/>
            <person name="De Beer Z.W."/>
            <person name="Findlay W."/>
            <person name="Havenga M."/>
            <person name="Kolarik M."/>
            <person name="Menzies J.G."/>
            <person name="Naidoo K."/>
            <person name="Pochopski O."/>
            <person name="Shoukouhi P."/>
            <person name="Santana Q.C."/>
            <person name="Seifert K.A."/>
            <person name="Soal N."/>
            <person name="Steenkamp E.T."/>
            <person name="Tatham C.T."/>
            <person name="van der Nest M.A."/>
            <person name="Wingfield M.J."/>
        </authorList>
    </citation>
    <scope>NUCLEOTIDE SEQUENCE [LARGE SCALE GENOMIC DNA]</scope>
    <source>
        <strain evidence="7">CMW44962</strain>
    </source>
</reference>
<dbReference type="Pfam" id="PF02373">
    <property type="entry name" value="JmjC"/>
    <property type="match status" value="1"/>
</dbReference>
<sequence length="1322" mass="148262">MPATRPRASFEPISPTLDLKKLVESTPNFSYVDRISASMIDRQGIGAFEKLVLLHVVIGGKPLVIDGFEDRLDPWTFSPKWLRDNCGAKVENARVLNSQENLPLTMGHYLKNMGRLTNQFFEKDNAYKEKSRQRVYLKDIDCPGVWEDKLKENIPSFTFYLNESTGEIGGPGAPDPKSKGIARAGDLMSSLPPDMRAENLMCYIGHEGTYTPSHREMCASLGQNIMVEASTTVSEDGKPEKPGSSVWFMTETKDRHIVSEYWLSVLGHDIEVENHFAQIVAWKKAPFNVYVLEQNPGDYVLIPPLAPHQVWNRGTRTMKVAWNRTTVETLEMALTEALPRSRIVCRDEQYKNKAIVYYTLQKYSGLLAMAKAQADRLPTELANQLMYTGKVKQLFKDFKRLFSLYRQIMLSEMFNPEDRDAPKSIEYLPFDSNVTCAYCRGNVFNRFLSCQSCKDLLGHHADDADGDPYDVCMDCYAMGRSCACISNLRWVEQFRWKELASKYESWRKLIVKLDGGVTEKTPLSLVEERRRYGKKTLAEVCKEQLKRRPFKDVHKSSNEPKDEDEEEEIVVDDNGMVKKIAKKPSKAFLKNNTPCHVCCKRHPNWKMAFCTTCDRAWCYGSLYRGWDKMPMEIMEDPDWACPHCLGICFAGNCRREGKMQPYEPKGTLLGHDTKKIADVRSVEALVDFSISNLNWLKDDNAVDRTNSNRVKRAKAEADRAKRNGPDLEDDEHTIDQTQVDYEYSPENGTPIDPAISGDNPDIVRLDGEDDDAYLARRLQHENSAIPRPAHMAANARATTRWTAMLQLRRRQRCIPCLAQAAVTHTLMDGIRPFRKRARPDDDDEEFEDSISMQKHSKAKKPRMSGAGFRSTDLAEGATAAAKAKTEAQRQFEKEKERKARDKAKAEGRFIMLQAALRNKKRIVKLKVPGARLAQLLAQQAARAALGNGEDADADHEVEEGAQQSDSDHNGPDALLKSDIQVRKPPNPSNNYQERKEKGLIVTSKTKKALIPVEKDDNYGFKIRERLPGRKRVVVTEEKRKKGRKSDVEYEEVDIGSDEDDQDDQDDGLFVADNRVRVATAATARNRRSLPGYLQTRQSNGDEDFPNELPENFRDSNPSDRKAHMKKASRVQAVEVSSAPSTSQTDRGHTGGKRPSMRPASVARDEHSAHVDDHDADAEADEVVNAAVNGKFMDIDETPLAPFAAVNATTNGTAQSSAASASQAPSRSKPSTGRPRGRPSKSVPKGFPTRPHNDLEEQNRLAKLQALEMFGDDLGQADLDPSARGGGARGGSKLVSMADALPDDDESDGTDAVPARRSTAMAS</sequence>
<dbReference type="Pfam" id="PF10497">
    <property type="entry name" value="zf-4CXXC_R1"/>
    <property type="match status" value="1"/>
</dbReference>
<feature type="compositionally biased region" description="Acidic residues" evidence="5">
    <location>
        <begin position="949"/>
        <end position="959"/>
    </location>
</feature>
<dbReference type="InterPro" id="IPR003347">
    <property type="entry name" value="JmjC_dom"/>
</dbReference>
<protein>
    <submittedName>
        <fullName evidence="7">Zinc-finger domain of monoamine-oxidase A repressor R1</fullName>
    </submittedName>
</protein>